<dbReference type="AlphaFoldDB" id="A0A5C3FAT5"/>
<dbReference type="Pfam" id="PF03403">
    <property type="entry name" value="PAF-AH_p_II"/>
    <property type="match status" value="1"/>
</dbReference>
<evidence type="ECO:0000256" key="3">
    <source>
        <dbReference type="ARBA" id="ARBA00022963"/>
    </source>
</evidence>
<dbReference type="EMBL" id="OOIP01000022">
    <property type="protein sequence ID" value="SPO40785.1"/>
    <property type="molecule type" value="Genomic_DNA"/>
</dbReference>
<dbReference type="GO" id="GO:0016042">
    <property type="term" value="P:lipid catabolic process"/>
    <property type="evidence" value="ECO:0007669"/>
    <property type="project" value="UniProtKB-KW"/>
</dbReference>
<dbReference type="Gene3D" id="3.40.50.1820">
    <property type="entry name" value="alpha/beta hydrolase"/>
    <property type="match status" value="1"/>
</dbReference>
<organism evidence="6 7">
    <name type="scientific">Pseudozyma flocculosa</name>
    <dbReference type="NCBI Taxonomy" id="84751"/>
    <lineage>
        <taxon>Eukaryota</taxon>
        <taxon>Fungi</taxon>
        <taxon>Dikarya</taxon>
        <taxon>Basidiomycota</taxon>
        <taxon>Ustilaginomycotina</taxon>
        <taxon>Ustilaginomycetes</taxon>
        <taxon>Ustilaginales</taxon>
        <taxon>Ustilaginaceae</taxon>
        <taxon>Pseudozyma</taxon>
    </lineage>
</organism>
<keyword evidence="4" id="KW-0443">Lipid metabolism</keyword>
<dbReference type="PANTHER" id="PTHR10272:SF0">
    <property type="entry name" value="PLATELET-ACTIVATING FACTOR ACETYLHYDROLASE"/>
    <property type="match status" value="1"/>
</dbReference>
<dbReference type="InterPro" id="IPR023214">
    <property type="entry name" value="HAD_sf"/>
</dbReference>
<gene>
    <name evidence="6" type="ORF">PSFLO_06267</name>
</gene>
<dbReference type="SUPFAM" id="SSF53474">
    <property type="entry name" value="alpha/beta-Hydrolases"/>
    <property type="match status" value="1"/>
</dbReference>
<name>A0A5C3FAT5_9BASI</name>
<dbReference type="Proteomes" id="UP000323386">
    <property type="component" value="Unassembled WGS sequence"/>
</dbReference>
<evidence type="ECO:0000256" key="4">
    <source>
        <dbReference type="ARBA" id="ARBA00023098"/>
    </source>
</evidence>
<protein>
    <recommendedName>
        <fullName evidence="1">1-alkyl-2-acetylglycerophosphocholine esterase</fullName>
        <ecNumber evidence="1">3.1.1.47</ecNumber>
    </recommendedName>
</protein>
<evidence type="ECO:0000313" key="7">
    <source>
        <dbReference type="Proteomes" id="UP000323386"/>
    </source>
</evidence>
<evidence type="ECO:0000313" key="6">
    <source>
        <dbReference type="EMBL" id="SPO40785.1"/>
    </source>
</evidence>
<proteinExistence type="predicted"/>
<keyword evidence="7" id="KW-1185">Reference proteome</keyword>
<accession>A0A5C3FAT5</accession>
<dbReference type="InterPro" id="IPR029058">
    <property type="entry name" value="AB_hydrolase_fold"/>
</dbReference>
<reference evidence="6 7" key="1">
    <citation type="submission" date="2018-03" db="EMBL/GenBank/DDBJ databases">
        <authorList>
            <person name="Guldener U."/>
        </authorList>
    </citation>
    <scope>NUCLEOTIDE SEQUENCE [LARGE SCALE GENOMIC DNA]</scope>
    <source>
        <strain evidence="6 7">DAOM196992</strain>
    </source>
</reference>
<keyword evidence="2 6" id="KW-0378">Hydrolase</keyword>
<dbReference type="GO" id="GO:0003847">
    <property type="term" value="F:1-alkyl-2-acetylglycerophosphocholine esterase activity"/>
    <property type="evidence" value="ECO:0007669"/>
    <property type="project" value="UniProtKB-EC"/>
</dbReference>
<keyword evidence="3" id="KW-0442">Lipid degradation</keyword>
<feature type="compositionally biased region" description="Low complexity" evidence="5">
    <location>
        <begin position="601"/>
        <end position="617"/>
    </location>
</feature>
<dbReference type="PANTHER" id="PTHR10272">
    <property type="entry name" value="PLATELET-ACTIVATING FACTOR ACETYLHYDROLASE"/>
    <property type="match status" value="1"/>
</dbReference>
<feature type="region of interest" description="Disordered" evidence="5">
    <location>
        <begin position="795"/>
        <end position="814"/>
    </location>
</feature>
<feature type="region of interest" description="Disordered" evidence="5">
    <location>
        <begin position="821"/>
        <end position="843"/>
    </location>
</feature>
<dbReference type="SUPFAM" id="SSF56784">
    <property type="entry name" value="HAD-like"/>
    <property type="match status" value="1"/>
</dbReference>
<evidence type="ECO:0000256" key="2">
    <source>
        <dbReference type="ARBA" id="ARBA00022801"/>
    </source>
</evidence>
<evidence type="ECO:0000256" key="1">
    <source>
        <dbReference type="ARBA" id="ARBA00013201"/>
    </source>
</evidence>
<dbReference type="OrthoDB" id="2363873at2759"/>
<dbReference type="EC" id="3.1.1.47" evidence="1"/>
<evidence type="ECO:0000256" key="5">
    <source>
        <dbReference type="SAM" id="MobiDB-lite"/>
    </source>
</evidence>
<dbReference type="InterPro" id="IPR036412">
    <property type="entry name" value="HAD-like_sf"/>
</dbReference>
<sequence>MSLPRPRASSPYGVSTLTLEVPLDTPIHSPQYTDINGGGAVLSTSTVLLTLYYPCDVPPSTTSSSTSKAGHDSPSWLEPPKLRSITGLLKYAGVPKFLAPAIVLPAWGVVGQRLPCLAHQPLYRQEKDRTRTTTIVLSHGLGGTRTTYSTLCIGLAARGNIVAAIEHRDGTAACTTTLHPSGSADRDGAASRGLWSWFSGGGGSAPTSTAKTYVRPDEVAEKPDPMVFRRAQLEHRQAEVAAALQVLRRIDAGDGLAVAHSSTRSPTQPLLDAIATFAHRLDLDRPWIAGHSFGAATALEVVRRDDCPFSRALLMDPWVEPIELDSLKARPVRRPVYTINSEHFTCWKGHMADVVEIMKGARAATGQGWLCTLSAEPTTDAAAVPAATAAASPQRDESDPNRLVVVHDMFGTLFSLTAPTEALVSLFPSQLSPDASSGDGGGGGVPPITAELIVMDWFHATQRDFTYRSVSGGYTPIGAVFKATLPRVLLQAGLLPRASNGGDALSQAGSGLDRSGDHALVNPYGDEVVDAMMASLKRLAPRPGMEDTFRSIYRDRRGEGTLHPSITKVDLWAATNGSLELGRSSFLRVLGDIDGGDLDVRPSPSSSSSSSPSPSSSTAKGDATSVGEGVGLFSCDEIEVAKPDMRVYDEVLQRVDKRAGQRGLWFVASHKWDLYAAKRAGFKTAWVTYEEHYACHDVFGTPDIVATDLADCARQILVSERRQRDLDAVAPRPAWRYVDEEAYGAKPYASQHTAFSDFPFLLPGRSFDGTVSALETMHVLVDLCHATFRGRAQPWTGLESEYGPGDASGTGTEKREWSVWKEGRPAPSHATGAPVQHGEKKRGRIVVHSLE</sequence>
<feature type="region of interest" description="Disordered" evidence="5">
    <location>
        <begin position="598"/>
        <end position="624"/>
    </location>
</feature>
<dbReference type="Gene3D" id="3.40.50.1000">
    <property type="entry name" value="HAD superfamily/HAD-like"/>
    <property type="match status" value="1"/>
</dbReference>